<name>A0ABV9NRM7_9GAMM</name>
<dbReference type="RefSeq" id="WP_377005744.1">
    <property type="nucleotide sequence ID" value="NZ_JBHSGG010000048.1"/>
</dbReference>
<dbReference type="PANTHER" id="PTHR33877:SF2">
    <property type="entry name" value="OS07G0170200 PROTEIN"/>
    <property type="match status" value="1"/>
</dbReference>
<accession>A0ABV9NRM7</accession>
<dbReference type="CDD" id="cd00085">
    <property type="entry name" value="HNHc"/>
    <property type="match status" value="1"/>
</dbReference>
<evidence type="ECO:0000259" key="1">
    <source>
        <dbReference type="SMART" id="SM00507"/>
    </source>
</evidence>
<dbReference type="Proteomes" id="UP001595892">
    <property type="component" value="Unassembled WGS sequence"/>
</dbReference>
<dbReference type="GO" id="GO:0004519">
    <property type="term" value="F:endonuclease activity"/>
    <property type="evidence" value="ECO:0007669"/>
    <property type="project" value="UniProtKB-KW"/>
</dbReference>
<dbReference type="InterPro" id="IPR029471">
    <property type="entry name" value="HNH_5"/>
</dbReference>
<protein>
    <submittedName>
        <fullName evidence="2">HNH endonuclease</fullName>
    </submittedName>
</protein>
<comment type="caution">
    <text evidence="2">The sequence shown here is derived from an EMBL/GenBank/DDBJ whole genome shotgun (WGS) entry which is preliminary data.</text>
</comment>
<dbReference type="InterPro" id="IPR052892">
    <property type="entry name" value="NA-targeting_endonuclease"/>
</dbReference>
<sequence length="212" mass="23778">MPGPTLQPTVHRAAFAAHGNVRPFRPYPRVLCLDAHGRILDWMSWQDAVCLYVREAVVWTLGDPCLTVRGGHNRADDRQSVIELHPIVAARGHARAKALNPAPALTNPALFARDGHLCMYCGNDFSRGQLTRDHVKPISQGGRDVWENVVSACFACNSRKGGRTPQQAHMPLLAVPYRPSWVEHLILSNRHILADQMAFLRSHLPRRRRLQA</sequence>
<organism evidence="2 3">
    <name type="scientific">Coralloluteibacterium thermophilum</name>
    <dbReference type="NCBI Taxonomy" id="2707049"/>
    <lineage>
        <taxon>Bacteria</taxon>
        <taxon>Pseudomonadati</taxon>
        <taxon>Pseudomonadota</taxon>
        <taxon>Gammaproteobacteria</taxon>
        <taxon>Lysobacterales</taxon>
        <taxon>Lysobacteraceae</taxon>
        <taxon>Coralloluteibacterium</taxon>
    </lineage>
</organism>
<feature type="domain" description="HNH nuclease" evidence="1">
    <location>
        <begin position="105"/>
        <end position="158"/>
    </location>
</feature>
<dbReference type="InterPro" id="IPR003615">
    <property type="entry name" value="HNH_nuc"/>
</dbReference>
<proteinExistence type="predicted"/>
<dbReference type="PANTHER" id="PTHR33877">
    <property type="entry name" value="SLL1193 PROTEIN"/>
    <property type="match status" value="1"/>
</dbReference>
<keyword evidence="2" id="KW-0540">Nuclease</keyword>
<dbReference type="Gene3D" id="1.10.30.50">
    <property type="match status" value="1"/>
</dbReference>
<dbReference type="Pfam" id="PF14279">
    <property type="entry name" value="HNH_5"/>
    <property type="match status" value="1"/>
</dbReference>
<reference evidence="3" key="1">
    <citation type="journal article" date="2019" name="Int. J. Syst. Evol. Microbiol.">
        <title>The Global Catalogue of Microorganisms (GCM) 10K type strain sequencing project: providing services to taxonomists for standard genome sequencing and annotation.</title>
        <authorList>
            <consortium name="The Broad Institute Genomics Platform"/>
            <consortium name="The Broad Institute Genome Sequencing Center for Infectious Disease"/>
            <person name="Wu L."/>
            <person name="Ma J."/>
        </authorList>
    </citation>
    <scope>NUCLEOTIDE SEQUENCE [LARGE SCALE GENOMIC DNA]</scope>
    <source>
        <strain evidence="3">CGMCC 1.13574</strain>
    </source>
</reference>
<dbReference type="SMART" id="SM00507">
    <property type="entry name" value="HNHc"/>
    <property type="match status" value="1"/>
</dbReference>
<keyword evidence="2" id="KW-0378">Hydrolase</keyword>
<gene>
    <name evidence="2" type="ORF">ACFO3Q_15980</name>
</gene>
<dbReference type="EMBL" id="JBHSGG010000048">
    <property type="protein sequence ID" value="MFC4729668.1"/>
    <property type="molecule type" value="Genomic_DNA"/>
</dbReference>
<keyword evidence="3" id="KW-1185">Reference proteome</keyword>
<evidence type="ECO:0000313" key="3">
    <source>
        <dbReference type="Proteomes" id="UP001595892"/>
    </source>
</evidence>
<evidence type="ECO:0000313" key="2">
    <source>
        <dbReference type="EMBL" id="MFC4729668.1"/>
    </source>
</evidence>
<keyword evidence="2" id="KW-0255">Endonuclease</keyword>